<dbReference type="AlphaFoldDB" id="A0A2S0WCC3"/>
<feature type="compositionally biased region" description="Pro residues" evidence="1">
    <location>
        <begin position="375"/>
        <end position="412"/>
    </location>
</feature>
<dbReference type="EMBL" id="CP026948">
    <property type="protein sequence ID" value="AWB83415.1"/>
    <property type="molecule type" value="Genomic_DNA"/>
</dbReference>
<proteinExistence type="predicted"/>
<dbReference type="Proteomes" id="UP000244754">
    <property type="component" value="Chromosome"/>
</dbReference>
<evidence type="ECO:0000313" key="2">
    <source>
        <dbReference type="EMBL" id="AWB83415.1"/>
    </source>
</evidence>
<keyword evidence="3" id="KW-1185">Reference proteome</keyword>
<dbReference type="PRINTS" id="PR01217">
    <property type="entry name" value="PRICHEXTENSN"/>
</dbReference>
<evidence type="ECO:0000256" key="1">
    <source>
        <dbReference type="SAM" id="MobiDB-lite"/>
    </source>
</evidence>
<dbReference type="KEGG" id="clia:C3E79_02010"/>
<organism evidence="2 3">
    <name type="scientific">Corynebacterium liangguodongii</name>
    <dbReference type="NCBI Taxonomy" id="2079535"/>
    <lineage>
        <taxon>Bacteria</taxon>
        <taxon>Bacillati</taxon>
        <taxon>Actinomycetota</taxon>
        <taxon>Actinomycetes</taxon>
        <taxon>Mycobacteriales</taxon>
        <taxon>Corynebacteriaceae</taxon>
        <taxon>Corynebacterium</taxon>
    </lineage>
</organism>
<protein>
    <submittedName>
        <fullName evidence="2">Uncharacterized protein</fullName>
    </submittedName>
</protein>
<reference evidence="3" key="1">
    <citation type="submission" date="2018-01" db="EMBL/GenBank/DDBJ databases">
        <authorList>
            <person name="Li J."/>
        </authorList>
    </citation>
    <scope>NUCLEOTIDE SEQUENCE [LARGE SCALE GENOMIC DNA]</scope>
    <source>
        <strain evidence="3">2184</strain>
    </source>
</reference>
<feature type="compositionally biased region" description="Pro residues" evidence="1">
    <location>
        <begin position="446"/>
        <end position="489"/>
    </location>
</feature>
<feature type="region of interest" description="Disordered" evidence="1">
    <location>
        <begin position="371"/>
        <end position="503"/>
    </location>
</feature>
<name>A0A2S0WCC3_9CORY</name>
<evidence type="ECO:0000313" key="3">
    <source>
        <dbReference type="Proteomes" id="UP000244754"/>
    </source>
</evidence>
<accession>A0A2S0WCC3</accession>
<feature type="compositionally biased region" description="Pro residues" evidence="1">
    <location>
        <begin position="419"/>
        <end position="433"/>
    </location>
</feature>
<dbReference type="OrthoDB" id="4427301at2"/>
<sequence>MTAALIDKVSAVAAEASSIPGSDPAVAARLAALAEAFGHQYSKTEGMDLAQVREGASKLSSGGSGGSGGGSKGGIAGTIIKFLVDVVSKIGADLTAGWFTDLGVSEDEKRREDGEAVQGDNAAELCEQIEQCCRSIEEIDSTADTAIDGVLQVVIGLVGIARANPYVAAGALILPLVVEGVEHLLGIVEDRNDQVRTALGAVTDQCNGMLEHQPDPPRQWQCPEPEPQPCVDQPAPAPAQAPVQAPAQAPAQAPTVAAQCEDAGVDKPAPAPPQASGQVPTVAAQCEDAGVDRLKARADGAITFDFSCECTHTASLAAPSREAAVQCAPPQPLQTECFQGALAELGFGVTLAALDVLSVCIEGAIHDLADACEEPAPPPPPPEPCPEEPAPPPPPPEPCPEEPAPPPPPPEPPARDEFAPPPELAEVPEPPAPAEKLRAAGLASPAPEPAPSPEPAPAPAASLPEPPPAAQPAPAEPPSAPKEQPPAPPAESGGPKMRKSGEW</sequence>
<dbReference type="RefSeq" id="WP_108403405.1">
    <property type="nucleotide sequence ID" value="NZ_CP026948.1"/>
</dbReference>
<gene>
    <name evidence="2" type="ORF">C3E79_02010</name>
</gene>
<feature type="compositionally biased region" description="Low complexity" evidence="1">
    <location>
        <begin position="218"/>
        <end position="259"/>
    </location>
</feature>
<feature type="region of interest" description="Disordered" evidence="1">
    <location>
        <begin position="207"/>
        <end position="279"/>
    </location>
</feature>